<evidence type="ECO:0000256" key="2">
    <source>
        <dbReference type="SAM" id="Phobius"/>
    </source>
</evidence>
<evidence type="ECO:0000256" key="1">
    <source>
        <dbReference type="SAM" id="MobiDB-lite"/>
    </source>
</evidence>
<keyword evidence="2" id="KW-0472">Membrane</keyword>
<gene>
    <name evidence="3" type="ORF">CYMTET_33337</name>
</gene>
<keyword evidence="2" id="KW-0812">Transmembrane</keyword>
<dbReference type="EMBL" id="LGRX02020361">
    <property type="protein sequence ID" value="KAK3257583.1"/>
    <property type="molecule type" value="Genomic_DNA"/>
</dbReference>
<dbReference type="AlphaFoldDB" id="A0AAE0KR21"/>
<feature type="region of interest" description="Disordered" evidence="1">
    <location>
        <begin position="1"/>
        <end position="45"/>
    </location>
</feature>
<organism evidence="3 4">
    <name type="scientific">Cymbomonas tetramitiformis</name>
    <dbReference type="NCBI Taxonomy" id="36881"/>
    <lineage>
        <taxon>Eukaryota</taxon>
        <taxon>Viridiplantae</taxon>
        <taxon>Chlorophyta</taxon>
        <taxon>Pyramimonadophyceae</taxon>
        <taxon>Pyramimonadales</taxon>
        <taxon>Pyramimonadaceae</taxon>
        <taxon>Cymbomonas</taxon>
    </lineage>
</organism>
<sequence length="161" mass="17542">MVTTRRQAAATGDAPLSDDIVHTTAPRTPSKKKSPSASVETAPAVDGWKGDGSGAGIRGNTFFQKFLSHLAIVGLMVLTPPFAILMWYLHCVHHGDHEKVIAHFYNNGIFSGMYEIWPSPTLISLKIIGGFALLEAFMQLFMPGKKWIGPITATGFQPVYK</sequence>
<evidence type="ECO:0000313" key="4">
    <source>
        <dbReference type="Proteomes" id="UP001190700"/>
    </source>
</evidence>
<keyword evidence="4" id="KW-1185">Reference proteome</keyword>
<keyword evidence="2" id="KW-1133">Transmembrane helix</keyword>
<evidence type="ECO:0000313" key="3">
    <source>
        <dbReference type="EMBL" id="KAK3257583.1"/>
    </source>
</evidence>
<dbReference type="Proteomes" id="UP001190700">
    <property type="component" value="Unassembled WGS sequence"/>
</dbReference>
<protein>
    <submittedName>
        <fullName evidence="3">Uncharacterized protein</fullName>
    </submittedName>
</protein>
<feature type="transmembrane region" description="Helical" evidence="2">
    <location>
        <begin position="66"/>
        <end position="89"/>
    </location>
</feature>
<feature type="transmembrane region" description="Helical" evidence="2">
    <location>
        <begin position="123"/>
        <end position="142"/>
    </location>
</feature>
<proteinExistence type="predicted"/>
<name>A0AAE0KR21_9CHLO</name>
<reference evidence="3 4" key="1">
    <citation type="journal article" date="2015" name="Genome Biol. Evol.">
        <title>Comparative Genomics of a Bacterivorous Green Alga Reveals Evolutionary Causalities and Consequences of Phago-Mixotrophic Mode of Nutrition.</title>
        <authorList>
            <person name="Burns J.A."/>
            <person name="Paasch A."/>
            <person name="Narechania A."/>
            <person name="Kim E."/>
        </authorList>
    </citation>
    <scope>NUCLEOTIDE SEQUENCE [LARGE SCALE GENOMIC DNA]</scope>
    <source>
        <strain evidence="3 4">PLY_AMNH</strain>
    </source>
</reference>
<accession>A0AAE0KR21</accession>
<comment type="caution">
    <text evidence="3">The sequence shown here is derived from an EMBL/GenBank/DDBJ whole genome shotgun (WGS) entry which is preliminary data.</text>
</comment>
<feature type="non-terminal residue" evidence="3">
    <location>
        <position position="161"/>
    </location>
</feature>